<dbReference type="Proteomes" id="UP000204551">
    <property type="component" value="Chromosome"/>
</dbReference>
<dbReference type="eggNOG" id="COG2133">
    <property type="taxonomic scope" value="Bacteria"/>
</dbReference>
<evidence type="ECO:0000313" key="2">
    <source>
        <dbReference type="EMBL" id="ASO05041.1"/>
    </source>
</evidence>
<dbReference type="AlphaFoldDB" id="A0A221UVW7"/>
<dbReference type="PROSITE" id="PS51257">
    <property type="entry name" value="PROKAR_LIPOPROTEIN"/>
    <property type="match status" value="1"/>
</dbReference>
<dbReference type="Gene3D" id="2.60.120.560">
    <property type="entry name" value="Exo-inulinase, domain 1"/>
    <property type="match status" value="1"/>
</dbReference>
<keyword evidence="2" id="KW-0378">Hydrolase</keyword>
<evidence type="ECO:0000313" key="3">
    <source>
        <dbReference type="Proteomes" id="UP000204551"/>
    </source>
</evidence>
<dbReference type="STRING" id="616991.GCA_000733925_04723"/>
<dbReference type="GO" id="GO:0016787">
    <property type="term" value="F:hydrolase activity"/>
    <property type="evidence" value="ECO:0007669"/>
    <property type="project" value="UniProtKB-KW"/>
</dbReference>
<name>A0A221UVW7_9FLAO</name>
<dbReference type="EMBL" id="CP022515">
    <property type="protein sequence ID" value="ASO05041.1"/>
    <property type="molecule type" value="Genomic_DNA"/>
</dbReference>
<sequence>MLMKMRSIYVPLLLFLAFACKEKVEVDPLEPKDINATGQEIVVHGEYSGKEPTTPEETEFYKPVPPVVNPYDPIKKAPSDAIVLFGGDNLDNWISSRDSTAAKWIVNNDGSMTVNNKTGDIQTVQNFGSIQLHLEWKSPAEVQGKGQSRGNSGVFLNGLYEVQVLDNNDNDTYVNGQVGSIYKQHVPLAMASVPTGEWNTYDIIYHAPEFNDEGDKIKSGTITVLHNGVLVQDNVEIKGTTPYIGWPKNPAHGKGPLKLQDHGDNSRVSYRNIWVREL</sequence>
<evidence type="ECO:0000259" key="1">
    <source>
        <dbReference type="Pfam" id="PF06439"/>
    </source>
</evidence>
<dbReference type="InterPro" id="IPR010496">
    <property type="entry name" value="AL/BT2_dom"/>
</dbReference>
<reference evidence="2 3" key="1">
    <citation type="submission" date="2017-07" db="EMBL/GenBank/DDBJ databases">
        <title>Genome Sequence of Arenibacter algicola Strain SMS7 Isolated from a culture of the Diatom Skeletonema marinoi.</title>
        <authorList>
            <person name="Topel M."/>
            <person name="Pinder M.I.M."/>
            <person name="Johansson O.N."/>
            <person name="Kourtchenko O."/>
            <person name="Godhe A."/>
            <person name="Clarke A.K."/>
        </authorList>
    </citation>
    <scope>NUCLEOTIDE SEQUENCE [LARGE SCALE GENOMIC DNA]</scope>
    <source>
        <strain evidence="2 3">SMS7</strain>
    </source>
</reference>
<organism evidence="2 3">
    <name type="scientific">Arenibacter algicola</name>
    <dbReference type="NCBI Taxonomy" id="616991"/>
    <lineage>
        <taxon>Bacteria</taxon>
        <taxon>Pseudomonadati</taxon>
        <taxon>Bacteroidota</taxon>
        <taxon>Flavobacteriia</taxon>
        <taxon>Flavobacteriales</taxon>
        <taxon>Flavobacteriaceae</taxon>
        <taxon>Arenibacter</taxon>
    </lineage>
</organism>
<protein>
    <submittedName>
        <fullName evidence="2">Glyco_hydrolase_16 superfamily protein</fullName>
    </submittedName>
</protein>
<gene>
    <name evidence="2" type="ORF">AREALGSMS7_01571</name>
</gene>
<accession>A0A221UVW7</accession>
<feature type="domain" description="3-keto-alpha-glucoside-1,2-lyase/3-keto-2-hydroxy-glucal hydratase" evidence="1">
    <location>
        <begin position="81"/>
        <end position="276"/>
    </location>
</feature>
<dbReference type="KEGG" id="aalg:AREALGSMS7_01571"/>
<dbReference type="Pfam" id="PF06439">
    <property type="entry name" value="3keto-disac_hyd"/>
    <property type="match status" value="1"/>
</dbReference>
<proteinExistence type="predicted"/>